<feature type="region of interest" description="Disordered" evidence="1">
    <location>
        <begin position="62"/>
        <end position="103"/>
    </location>
</feature>
<name>A0ABQ3SIA7_9ACTN</name>
<keyword evidence="3" id="KW-1185">Reference proteome</keyword>
<gene>
    <name evidence="2" type="ORF">Snoj_17900</name>
</gene>
<evidence type="ECO:0000256" key="1">
    <source>
        <dbReference type="SAM" id="MobiDB-lite"/>
    </source>
</evidence>
<protein>
    <submittedName>
        <fullName evidence="2">Uncharacterized protein</fullName>
    </submittedName>
</protein>
<proteinExistence type="predicted"/>
<evidence type="ECO:0000313" key="3">
    <source>
        <dbReference type="Proteomes" id="UP000613974"/>
    </source>
</evidence>
<dbReference type="GeneID" id="95594189"/>
<dbReference type="Proteomes" id="UP000613974">
    <property type="component" value="Unassembled WGS sequence"/>
</dbReference>
<evidence type="ECO:0000313" key="2">
    <source>
        <dbReference type="EMBL" id="GHI67872.1"/>
    </source>
</evidence>
<accession>A0ABQ3SIA7</accession>
<comment type="caution">
    <text evidence="2">The sequence shown here is derived from an EMBL/GenBank/DDBJ whole genome shotgun (WGS) entry which is preliminary data.</text>
</comment>
<sequence>MTAVQAQEWQALLDALETIGASAAKHHLPLPAPLSAWGERVVPVGRLSFPTSRVVNGLARHRPFTDDSEPQGAAVMRSARRSRRSSVWNISTRWAQPRRPRRS</sequence>
<dbReference type="EMBL" id="BNEC01000003">
    <property type="protein sequence ID" value="GHI67872.1"/>
    <property type="molecule type" value="Genomic_DNA"/>
</dbReference>
<dbReference type="RefSeq" id="WP_189747569.1">
    <property type="nucleotide sequence ID" value="NZ_BMRL01000028.1"/>
</dbReference>
<reference evidence="3" key="1">
    <citation type="submission" date="2023-07" db="EMBL/GenBank/DDBJ databases">
        <title>Whole genome shotgun sequence of Streptomyces nojiriensis NBRC 13794.</title>
        <authorList>
            <person name="Komaki H."/>
            <person name="Tamura T."/>
        </authorList>
    </citation>
    <scope>NUCLEOTIDE SEQUENCE [LARGE SCALE GENOMIC DNA]</scope>
    <source>
        <strain evidence="3">NBRC 13794</strain>
    </source>
</reference>
<organism evidence="2 3">
    <name type="scientific">Streptomyces nojiriensis</name>
    <dbReference type="NCBI Taxonomy" id="66374"/>
    <lineage>
        <taxon>Bacteria</taxon>
        <taxon>Bacillati</taxon>
        <taxon>Actinomycetota</taxon>
        <taxon>Actinomycetes</taxon>
        <taxon>Kitasatosporales</taxon>
        <taxon>Streptomycetaceae</taxon>
        <taxon>Streptomyces</taxon>
    </lineage>
</organism>